<organism evidence="1 2">
    <name type="scientific">Actinobacillus lignieresii</name>
    <dbReference type="NCBI Taxonomy" id="720"/>
    <lineage>
        <taxon>Bacteria</taxon>
        <taxon>Pseudomonadati</taxon>
        <taxon>Pseudomonadota</taxon>
        <taxon>Gammaproteobacteria</taxon>
        <taxon>Pasteurellales</taxon>
        <taxon>Pasteurellaceae</taxon>
        <taxon>Actinobacillus</taxon>
    </lineage>
</organism>
<dbReference type="Proteomes" id="UP000254253">
    <property type="component" value="Unassembled WGS sequence"/>
</dbReference>
<protein>
    <submittedName>
        <fullName evidence="1">Uncharacterized protein</fullName>
    </submittedName>
</protein>
<reference evidence="1 2" key="1">
    <citation type="submission" date="2018-06" db="EMBL/GenBank/DDBJ databases">
        <authorList>
            <consortium name="Pathogen Informatics"/>
            <person name="Doyle S."/>
        </authorList>
    </citation>
    <scope>NUCLEOTIDE SEQUENCE [LARGE SCALE GENOMIC DNA]</scope>
    <source>
        <strain evidence="1 2">NCTC4191</strain>
    </source>
</reference>
<dbReference type="EMBL" id="UFRN01000002">
    <property type="protein sequence ID" value="SUT95055.1"/>
    <property type="molecule type" value="Genomic_DNA"/>
</dbReference>
<proteinExistence type="predicted"/>
<sequence>MGRLFDDLMEGAEALEQYLQLRQNHPANYGIRKA</sequence>
<evidence type="ECO:0000313" key="2">
    <source>
        <dbReference type="Proteomes" id="UP000254253"/>
    </source>
</evidence>
<gene>
    <name evidence="1" type="ORF">NCTC4191_01777</name>
</gene>
<accession>A0A380U1T8</accession>
<evidence type="ECO:0000313" key="1">
    <source>
        <dbReference type="EMBL" id="SUT95055.1"/>
    </source>
</evidence>
<dbReference type="AlphaFoldDB" id="A0A380U1T8"/>
<keyword evidence="2" id="KW-1185">Reference proteome</keyword>
<name>A0A380U1T8_ACTLI</name>